<organism evidence="2">
    <name type="scientific">uncultured Acetobacteraceae bacterium</name>
    <dbReference type="NCBI Taxonomy" id="169975"/>
    <lineage>
        <taxon>Bacteria</taxon>
        <taxon>Pseudomonadati</taxon>
        <taxon>Pseudomonadota</taxon>
        <taxon>Alphaproteobacteria</taxon>
        <taxon>Acetobacterales</taxon>
        <taxon>Acetobacteraceae</taxon>
        <taxon>environmental samples</taxon>
    </lineage>
</organism>
<dbReference type="AlphaFoldDB" id="A0A6J4HU96"/>
<protein>
    <submittedName>
        <fullName evidence="2">Uncharacterized protein</fullName>
    </submittedName>
</protein>
<feature type="non-terminal residue" evidence="2">
    <location>
        <position position="1"/>
    </location>
</feature>
<sequence length="39" mass="4305">APAGQEVLARAKQKGYSRPVHSPTAPFVRRRSGWESKVV</sequence>
<evidence type="ECO:0000313" key="2">
    <source>
        <dbReference type="EMBL" id="CAA9232828.1"/>
    </source>
</evidence>
<dbReference type="EMBL" id="CADCTL010000087">
    <property type="protein sequence ID" value="CAA9232828.1"/>
    <property type="molecule type" value="Genomic_DNA"/>
</dbReference>
<feature type="region of interest" description="Disordered" evidence="1">
    <location>
        <begin position="1"/>
        <end position="26"/>
    </location>
</feature>
<reference evidence="2" key="1">
    <citation type="submission" date="2020-02" db="EMBL/GenBank/DDBJ databases">
        <authorList>
            <person name="Meier V. D."/>
        </authorList>
    </citation>
    <scope>NUCLEOTIDE SEQUENCE</scope>
    <source>
        <strain evidence="2">AVDCRST_MAG04</strain>
    </source>
</reference>
<name>A0A6J4HU96_9PROT</name>
<accession>A0A6J4HU96</accession>
<evidence type="ECO:0000256" key="1">
    <source>
        <dbReference type="SAM" id="MobiDB-lite"/>
    </source>
</evidence>
<feature type="non-terminal residue" evidence="2">
    <location>
        <position position="39"/>
    </location>
</feature>
<gene>
    <name evidence="2" type="ORF">AVDCRST_MAG04-1210</name>
</gene>
<proteinExistence type="predicted"/>